<gene>
    <name evidence="2" type="ordered locus">Rfer_0335</name>
</gene>
<dbReference type="Proteomes" id="UP000008332">
    <property type="component" value="Chromosome"/>
</dbReference>
<evidence type="ECO:0008006" key="4">
    <source>
        <dbReference type="Google" id="ProtNLM"/>
    </source>
</evidence>
<accession>Q222G4</accession>
<keyword evidence="3" id="KW-1185">Reference proteome</keyword>
<dbReference type="SUPFAM" id="SSF103642">
    <property type="entry name" value="Sec-C motif"/>
    <property type="match status" value="1"/>
</dbReference>
<dbReference type="Pfam" id="PF02810">
    <property type="entry name" value="SEC-C"/>
    <property type="match status" value="1"/>
</dbReference>
<dbReference type="STRING" id="338969.Rfer_0335"/>
<dbReference type="OrthoDB" id="570299at2"/>
<sequence>MSAAWPRIQPRRYPDSTTSGHFNQRRRRTMKAITRSKGVTDTERVLARLCDQTFLDLWSYPSLYTSEGRKGDKGVGKELCDMLVVFGSDLLIFSDKDISFNAEIDVTIAWPRWRRKSIDESKSQLYGAYKWLKEHPGKLYFDPQCQKPFPFIEPGTDYRIHLIAVTKNTQKAAAELFGMNSSGSFILYSVDADEIDDHPFSVLDDRSKPYVHVFDEVTLELVLRELDTAPDFIKYLKVKEDAIRRGRIRVITGEEELLAVYMKQGGPMVDKPFAEYEKAAPAEFEIIQIPEGEWADYVNSGARARLKQLHKGSYFWDELISRFTKAILTATAPNPLNASVNMHETAVRMLASETRFTRGQLAKEYQAKIRGTPSHVRTSKIFRSPITPHACIILVIIPQDVGQTSDEYRARRLDLLYAYGLVAKLKMPDLTIFTMIGTEPGGSELRSEDVLALKIEKLGPEEVAQAQTLMKDGKILSHVWHEKPAGNAVISAFKAPKKNTTYRNKMFTPGRNDPCPCNSGLKFKKCCFGRNEDIGVLYGLAKPR</sequence>
<reference evidence="3" key="1">
    <citation type="submission" date="2006-02" db="EMBL/GenBank/DDBJ databases">
        <title>Complete sequence of chromosome of Rhodoferax ferrireducens DSM 15236.</title>
        <authorList>
            <person name="Copeland A."/>
            <person name="Lucas S."/>
            <person name="Lapidus A."/>
            <person name="Barry K."/>
            <person name="Detter J.C."/>
            <person name="Glavina del Rio T."/>
            <person name="Hammon N."/>
            <person name="Israni S."/>
            <person name="Pitluck S."/>
            <person name="Brettin T."/>
            <person name="Bruce D."/>
            <person name="Han C."/>
            <person name="Tapia R."/>
            <person name="Gilna P."/>
            <person name="Kiss H."/>
            <person name="Schmutz J."/>
            <person name="Larimer F."/>
            <person name="Land M."/>
            <person name="Kyrpides N."/>
            <person name="Ivanova N."/>
            <person name="Richardson P."/>
        </authorList>
    </citation>
    <scope>NUCLEOTIDE SEQUENCE [LARGE SCALE GENOMIC DNA]</scope>
    <source>
        <strain evidence="3">ATCC BAA-621 / DSM 15236 / T118</strain>
    </source>
</reference>
<dbReference type="InterPro" id="IPR004027">
    <property type="entry name" value="SEC_C_motif"/>
</dbReference>
<protein>
    <recommendedName>
        <fullName evidence="4">Preprotein translocase subunit SecA</fullName>
    </recommendedName>
</protein>
<evidence type="ECO:0000256" key="1">
    <source>
        <dbReference type="SAM" id="MobiDB-lite"/>
    </source>
</evidence>
<dbReference type="eggNOG" id="COG3012">
    <property type="taxonomic scope" value="Bacteria"/>
</dbReference>
<evidence type="ECO:0000313" key="2">
    <source>
        <dbReference type="EMBL" id="ABD68089.1"/>
    </source>
</evidence>
<organism evidence="2 3">
    <name type="scientific">Albidiferax ferrireducens (strain ATCC BAA-621 / DSM 15236 / T118)</name>
    <name type="common">Rhodoferax ferrireducens</name>
    <dbReference type="NCBI Taxonomy" id="338969"/>
    <lineage>
        <taxon>Bacteria</taxon>
        <taxon>Pseudomonadati</taxon>
        <taxon>Pseudomonadota</taxon>
        <taxon>Betaproteobacteria</taxon>
        <taxon>Burkholderiales</taxon>
        <taxon>Comamonadaceae</taxon>
        <taxon>Rhodoferax</taxon>
    </lineage>
</organism>
<dbReference type="HOGENOM" id="CLU_045960_0_0_4"/>
<dbReference type="EMBL" id="CP000267">
    <property type="protein sequence ID" value="ABD68089.1"/>
    <property type="molecule type" value="Genomic_DNA"/>
</dbReference>
<proteinExistence type="predicted"/>
<dbReference type="KEGG" id="rfr:Rfer_0335"/>
<dbReference type="AlphaFoldDB" id="Q222G4"/>
<name>Q222G4_ALBFT</name>
<feature type="region of interest" description="Disordered" evidence="1">
    <location>
        <begin position="1"/>
        <end position="26"/>
    </location>
</feature>
<evidence type="ECO:0000313" key="3">
    <source>
        <dbReference type="Proteomes" id="UP000008332"/>
    </source>
</evidence>
<dbReference type="Gene3D" id="3.10.450.50">
    <property type="match status" value="1"/>
</dbReference>